<dbReference type="PANTHER" id="PTHR37422:SF13">
    <property type="entry name" value="LIPOPOLYSACCHARIDE BIOSYNTHESIS PROTEIN PA4999-RELATED"/>
    <property type="match status" value="1"/>
</dbReference>
<reference evidence="7 8" key="1">
    <citation type="submission" date="2017-09" db="EMBL/GenBank/DDBJ databases">
        <title>Depth-based differentiation of microbial function through sediment-hosted aquifers and enrichment of novel symbionts in the deep terrestrial subsurface.</title>
        <authorList>
            <person name="Probst A.J."/>
            <person name="Ladd B."/>
            <person name="Jarett J.K."/>
            <person name="Geller-Mcgrath D.E."/>
            <person name="Sieber C.M."/>
            <person name="Emerson J.B."/>
            <person name="Anantharaman K."/>
            <person name="Thomas B.C."/>
            <person name="Malmstrom R."/>
            <person name="Stieglmeier M."/>
            <person name="Klingl A."/>
            <person name="Woyke T."/>
            <person name="Ryan C.M."/>
            <person name="Banfield J.F."/>
        </authorList>
    </citation>
    <scope>NUCLEOTIDE SEQUENCE [LARGE SCALE GENOMIC DNA]</scope>
    <source>
        <strain evidence="7">CG10_big_fil_rev_8_21_14_0_10_48_11</strain>
    </source>
</reference>
<evidence type="ECO:0000256" key="1">
    <source>
        <dbReference type="ARBA" id="ARBA00004141"/>
    </source>
</evidence>
<feature type="transmembrane region" description="Helical" evidence="5">
    <location>
        <begin position="406"/>
        <end position="423"/>
    </location>
</feature>
<dbReference type="PANTHER" id="PTHR37422">
    <property type="entry name" value="TEICHURONIC ACID BIOSYNTHESIS PROTEIN TUAE"/>
    <property type="match status" value="1"/>
</dbReference>
<feature type="transmembrane region" description="Helical" evidence="5">
    <location>
        <begin position="230"/>
        <end position="249"/>
    </location>
</feature>
<keyword evidence="4 5" id="KW-0472">Membrane</keyword>
<comment type="caution">
    <text evidence="7">The sequence shown here is derived from an EMBL/GenBank/DDBJ whole genome shotgun (WGS) entry which is preliminary data.</text>
</comment>
<feature type="transmembrane region" description="Helical" evidence="5">
    <location>
        <begin position="285"/>
        <end position="308"/>
    </location>
</feature>
<feature type="domain" description="O-antigen ligase-related" evidence="6">
    <location>
        <begin position="243"/>
        <end position="388"/>
    </location>
</feature>
<evidence type="ECO:0000256" key="4">
    <source>
        <dbReference type="ARBA" id="ARBA00023136"/>
    </source>
</evidence>
<evidence type="ECO:0000259" key="6">
    <source>
        <dbReference type="Pfam" id="PF04932"/>
    </source>
</evidence>
<comment type="subcellular location">
    <subcellularLocation>
        <location evidence="1">Membrane</location>
        <topology evidence="1">Multi-pass membrane protein</topology>
    </subcellularLocation>
</comment>
<organism evidence="7 8">
    <name type="scientific">Candidatus Uhrbacteria bacterium CG10_big_fil_rev_8_21_14_0_10_48_11</name>
    <dbReference type="NCBI Taxonomy" id="1975037"/>
    <lineage>
        <taxon>Bacteria</taxon>
        <taxon>Candidatus Uhriibacteriota</taxon>
    </lineage>
</organism>
<dbReference type="EMBL" id="PFET01000008">
    <property type="protein sequence ID" value="PJE75963.1"/>
    <property type="molecule type" value="Genomic_DNA"/>
</dbReference>
<evidence type="ECO:0000313" key="8">
    <source>
        <dbReference type="Proteomes" id="UP000231152"/>
    </source>
</evidence>
<evidence type="ECO:0000256" key="2">
    <source>
        <dbReference type="ARBA" id="ARBA00022692"/>
    </source>
</evidence>
<dbReference type="InterPro" id="IPR051533">
    <property type="entry name" value="WaaL-like"/>
</dbReference>
<name>A0A2M8LEU6_9BACT</name>
<sequence length="453" mass="50373">MWRKRFFALIIFLLPWQAHYVLLSSTLADTVSSYTAINLYAIDVLLLIAILWSWRSVLFWFQSCARSRTTWRSKVFVAVVGCAVAINLMGSPVLALAVVQAVTLLLFMFFGIALIQENDWRRVRFAFIVSAAVQSLLALTQFFTQSIVGSTFFGMAQQMASHGGTSVIETASERLLRAYGSFPHPNILGGFLALALVATIDWYFVAYENFQAWWNKHGVGNRALYREPEVRNMAATVSLLLGMVVIIFSGLYVTFSRGAALAAGIGVLVYFLHKAWHNRVRASALAFKLGLALMLTMLTWAFIVPGLWTARVTSSTRLDTLSNTSRLAEFAEGEALFLQHPVFGVGIANYIPALLLSKPNEPSYTYQPAHNVLLIVGVELGLVGIVLLAGGVFVNLRKIRQWLERGAVVFVGALSIFLVLASLDHYLWTLHSGLVFWLIAVVLYYPLPSRRHS</sequence>
<feature type="transmembrane region" description="Helical" evidence="5">
    <location>
        <begin position="187"/>
        <end position="210"/>
    </location>
</feature>
<dbReference type="AlphaFoldDB" id="A0A2M8LEU6"/>
<dbReference type="InterPro" id="IPR007016">
    <property type="entry name" value="O-antigen_ligase-rel_domated"/>
</dbReference>
<gene>
    <name evidence="7" type="ORF">COV04_02310</name>
</gene>
<feature type="transmembrane region" description="Helical" evidence="5">
    <location>
        <begin position="429"/>
        <end position="447"/>
    </location>
</feature>
<keyword evidence="3 5" id="KW-1133">Transmembrane helix</keyword>
<feature type="transmembrane region" description="Helical" evidence="5">
    <location>
        <begin position="96"/>
        <end position="115"/>
    </location>
</feature>
<evidence type="ECO:0000256" key="5">
    <source>
        <dbReference type="SAM" id="Phobius"/>
    </source>
</evidence>
<keyword evidence="2 5" id="KW-0812">Transmembrane</keyword>
<accession>A0A2M8LEU6</accession>
<protein>
    <recommendedName>
        <fullName evidence="6">O-antigen ligase-related domain-containing protein</fullName>
    </recommendedName>
</protein>
<dbReference type="GO" id="GO:0016020">
    <property type="term" value="C:membrane"/>
    <property type="evidence" value="ECO:0007669"/>
    <property type="project" value="UniProtKB-SubCell"/>
</dbReference>
<proteinExistence type="predicted"/>
<feature type="transmembrane region" description="Helical" evidence="5">
    <location>
        <begin position="38"/>
        <end position="61"/>
    </location>
</feature>
<feature type="transmembrane region" description="Helical" evidence="5">
    <location>
        <begin position="255"/>
        <end position="273"/>
    </location>
</feature>
<dbReference type="Proteomes" id="UP000231152">
    <property type="component" value="Unassembled WGS sequence"/>
</dbReference>
<feature type="transmembrane region" description="Helical" evidence="5">
    <location>
        <begin position="127"/>
        <end position="148"/>
    </location>
</feature>
<evidence type="ECO:0000256" key="3">
    <source>
        <dbReference type="ARBA" id="ARBA00022989"/>
    </source>
</evidence>
<dbReference type="Pfam" id="PF04932">
    <property type="entry name" value="Wzy_C"/>
    <property type="match status" value="1"/>
</dbReference>
<feature type="transmembrane region" description="Helical" evidence="5">
    <location>
        <begin position="372"/>
        <end position="394"/>
    </location>
</feature>
<evidence type="ECO:0000313" key="7">
    <source>
        <dbReference type="EMBL" id="PJE75963.1"/>
    </source>
</evidence>
<feature type="transmembrane region" description="Helical" evidence="5">
    <location>
        <begin position="73"/>
        <end position="90"/>
    </location>
</feature>